<evidence type="ECO:0000256" key="5">
    <source>
        <dbReference type="ARBA" id="ARBA00018266"/>
    </source>
</evidence>
<dbReference type="Proteomes" id="UP000257136">
    <property type="component" value="Unassembled WGS sequence"/>
</dbReference>
<dbReference type="SUPFAM" id="SSF53927">
    <property type="entry name" value="Cytidine deaminase-like"/>
    <property type="match status" value="1"/>
</dbReference>
<dbReference type="Pfam" id="PF00383">
    <property type="entry name" value="dCMP_cyt_deam_1"/>
    <property type="match status" value="1"/>
</dbReference>
<feature type="binding site" evidence="14">
    <location>
        <position position="73"/>
    </location>
    <ligand>
        <name>Zn(2+)</name>
        <dbReference type="ChEBI" id="CHEBI:29105"/>
        <note>catalytic</note>
    </ligand>
</feature>
<dbReference type="InterPro" id="IPR050202">
    <property type="entry name" value="Cyt/Deoxycyt_deaminase"/>
</dbReference>
<dbReference type="InterPro" id="IPR002125">
    <property type="entry name" value="CMP_dCMP_dom"/>
</dbReference>
<protein>
    <recommendedName>
        <fullName evidence="5 15">Cytidine deaminase</fullName>
        <ecNumber evidence="4 15">3.5.4.5</ecNumber>
    </recommendedName>
    <alternativeName>
        <fullName evidence="9 15">Cytidine aminohydrolase</fullName>
    </alternativeName>
</protein>
<dbReference type="PANTHER" id="PTHR11644:SF2">
    <property type="entry name" value="CYTIDINE DEAMINASE"/>
    <property type="match status" value="1"/>
</dbReference>
<dbReference type="EMBL" id="QUNI01000021">
    <property type="protein sequence ID" value="REG90470.1"/>
    <property type="molecule type" value="Genomic_DNA"/>
</dbReference>
<dbReference type="GO" id="GO:0055086">
    <property type="term" value="P:nucleobase-containing small molecule metabolic process"/>
    <property type="evidence" value="ECO:0007669"/>
    <property type="project" value="UniProtKB-ARBA"/>
</dbReference>
<dbReference type="OrthoDB" id="9795347at2"/>
<dbReference type="InterPro" id="IPR006262">
    <property type="entry name" value="Cyt_deam_tetra"/>
</dbReference>
<dbReference type="PROSITE" id="PS00903">
    <property type="entry name" value="CYT_DCMP_DEAMINASES_1"/>
    <property type="match status" value="1"/>
</dbReference>
<evidence type="ECO:0000256" key="4">
    <source>
        <dbReference type="ARBA" id="ARBA00012783"/>
    </source>
</evidence>
<dbReference type="PROSITE" id="PS51747">
    <property type="entry name" value="CYT_DCMP_DEAMINASES_2"/>
    <property type="match status" value="1"/>
</dbReference>
<keyword evidence="8 14" id="KW-0862">Zinc</keyword>
<dbReference type="EC" id="3.5.4.5" evidence="4 15"/>
<organism evidence="17 18">
    <name type="scientific">Flavobacterium aquicola</name>
    <dbReference type="NCBI Taxonomy" id="1682742"/>
    <lineage>
        <taxon>Bacteria</taxon>
        <taxon>Pseudomonadati</taxon>
        <taxon>Bacteroidota</taxon>
        <taxon>Flavobacteriia</taxon>
        <taxon>Flavobacteriales</taxon>
        <taxon>Flavobacteriaceae</taxon>
        <taxon>Flavobacterium</taxon>
    </lineage>
</organism>
<dbReference type="NCBIfam" id="TIGR01354">
    <property type="entry name" value="cyt_deam_tetra"/>
    <property type="match status" value="1"/>
</dbReference>
<keyword evidence="7 15" id="KW-0378">Hydrolase</keyword>
<sequence length="160" mass="17651">MKEITITSKINVFESIQELTQLEQDLMKKAIEVRKNAYAPYSKFRVGAAILLNNGEIIIGSNQENAAYPSGLCAERVAIFHAGALYPEAAILQIAISAASDNNPTTIPVPPCGACRQSISEYEVRQNSPIKIYYMGETGEIHQSDSLKNLLPFMFDNKLL</sequence>
<dbReference type="NCBIfam" id="NF004064">
    <property type="entry name" value="PRK05578.1"/>
    <property type="match status" value="1"/>
</dbReference>
<evidence type="ECO:0000256" key="2">
    <source>
        <dbReference type="ARBA" id="ARBA00003949"/>
    </source>
</evidence>
<evidence type="ECO:0000313" key="17">
    <source>
        <dbReference type="EMBL" id="REG90470.1"/>
    </source>
</evidence>
<evidence type="ECO:0000256" key="8">
    <source>
        <dbReference type="ARBA" id="ARBA00022833"/>
    </source>
</evidence>
<name>A0A3E0DYN8_9FLAO</name>
<evidence type="ECO:0000256" key="7">
    <source>
        <dbReference type="ARBA" id="ARBA00022801"/>
    </source>
</evidence>
<dbReference type="GO" id="GO:0072527">
    <property type="term" value="P:pyrimidine-containing compound metabolic process"/>
    <property type="evidence" value="ECO:0007669"/>
    <property type="project" value="UniProtKB-ARBA"/>
</dbReference>
<dbReference type="PANTHER" id="PTHR11644">
    <property type="entry name" value="CYTIDINE DEAMINASE"/>
    <property type="match status" value="1"/>
</dbReference>
<comment type="cofactor">
    <cofactor evidence="1 14 15">
        <name>Zn(2+)</name>
        <dbReference type="ChEBI" id="CHEBI:29105"/>
    </cofactor>
</comment>
<feature type="binding site" evidence="14">
    <location>
        <position position="115"/>
    </location>
    <ligand>
        <name>Zn(2+)</name>
        <dbReference type="ChEBI" id="CHEBI:29105"/>
        <note>catalytic</note>
    </ligand>
</feature>
<dbReference type="GO" id="GO:0042802">
    <property type="term" value="F:identical protein binding"/>
    <property type="evidence" value="ECO:0007669"/>
    <property type="project" value="UniProtKB-ARBA"/>
</dbReference>
<evidence type="ECO:0000256" key="6">
    <source>
        <dbReference type="ARBA" id="ARBA00022723"/>
    </source>
</evidence>
<keyword evidence="6 14" id="KW-0479">Metal-binding</keyword>
<dbReference type="RefSeq" id="WP_115815206.1">
    <property type="nucleotide sequence ID" value="NZ_QUNI01000021.1"/>
</dbReference>
<comment type="function">
    <text evidence="2 15">This enzyme scavenges exogenous and endogenous cytidine and 2'-deoxycytidine for UMP synthesis.</text>
</comment>
<feature type="binding site" evidence="14">
    <location>
        <position position="112"/>
    </location>
    <ligand>
        <name>Zn(2+)</name>
        <dbReference type="ChEBI" id="CHEBI:29105"/>
        <note>catalytic</note>
    </ligand>
</feature>
<comment type="catalytic activity">
    <reaction evidence="11 15">
        <text>cytidine + H2O + H(+) = uridine + NH4(+)</text>
        <dbReference type="Rhea" id="RHEA:16069"/>
        <dbReference type="ChEBI" id="CHEBI:15377"/>
        <dbReference type="ChEBI" id="CHEBI:15378"/>
        <dbReference type="ChEBI" id="CHEBI:16704"/>
        <dbReference type="ChEBI" id="CHEBI:17562"/>
        <dbReference type="ChEBI" id="CHEBI:28938"/>
        <dbReference type="EC" id="3.5.4.5"/>
    </reaction>
</comment>
<evidence type="ECO:0000256" key="15">
    <source>
        <dbReference type="RuleBase" id="RU364006"/>
    </source>
</evidence>
<feature type="binding site" evidence="13">
    <location>
        <begin position="62"/>
        <end position="68"/>
    </location>
    <ligand>
        <name>substrate</name>
    </ligand>
</feature>
<gene>
    <name evidence="17" type="ORF">C8P67_1219</name>
</gene>
<evidence type="ECO:0000256" key="11">
    <source>
        <dbReference type="ARBA" id="ARBA00049558"/>
    </source>
</evidence>
<feature type="domain" description="CMP/dCMP-type deaminase" evidence="16">
    <location>
        <begin position="21"/>
        <end position="145"/>
    </location>
</feature>
<evidence type="ECO:0000256" key="1">
    <source>
        <dbReference type="ARBA" id="ARBA00001947"/>
    </source>
</evidence>
<comment type="caution">
    <text evidence="17">The sequence shown here is derived from an EMBL/GenBank/DDBJ whole genome shotgun (WGS) entry which is preliminary data.</text>
</comment>
<evidence type="ECO:0000256" key="13">
    <source>
        <dbReference type="PIRSR" id="PIRSR606262-2"/>
    </source>
</evidence>
<proteinExistence type="inferred from homology"/>
<keyword evidence="18" id="KW-1185">Reference proteome</keyword>
<dbReference type="InterPro" id="IPR016193">
    <property type="entry name" value="Cytidine_deaminase-like"/>
</dbReference>
<dbReference type="GO" id="GO:0004126">
    <property type="term" value="F:cytidine deaminase activity"/>
    <property type="evidence" value="ECO:0007669"/>
    <property type="project" value="UniProtKB-UniRule"/>
</dbReference>
<dbReference type="GO" id="GO:0008270">
    <property type="term" value="F:zinc ion binding"/>
    <property type="evidence" value="ECO:0007669"/>
    <property type="project" value="UniProtKB-UniRule"/>
</dbReference>
<evidence type="ECO:0000259" key="16">
    <source>
        <dbReference type="PROSITE" id="PS51747"/>
    </source>
</evidence>
<evidence type="ECO:0000256" key="10">
    <source>
        <dbReference type="ARBA" id="ARBA00049252"/>
    </source>
</evidence>
<dbReference type="GO" id="GO:0005829">
    <property type="term" value="C:cytosol"/>
    <property type="evidence" value="ECO:0007669"/>
    <property type="project" value="TreeGrafter"/>
</dbReference>
<evidence type="ECO:0000256" key="3">
    <source>
        <dbReference type="ARBA" id="ARBA00006576"/>
    </source>
</evidence>
<evidence type="ECO:0000256" key="9">
    <source>
        <dbReference type="ARBA" id="ARBA00032005"/>
    </source>
</evidence>
<evidence type="ECO:0000256" key="14">
    <source>
        <dbReference type="PIRSR" id="PIRSR606262-3"/>
    </source>
</evidence>
<dbReference type="InterPro" id="IPR016192">
    <property type="entry name" value="APOBEC/CMP_deaminase_Zn-bd"/>
</dbReference>
<reference evidence="17 18" key="1">
    <citation type="submission" date="2018-08" db="EMBL/GenBank/DDBJ databases">
        <title>Genomic Encyclopedia of Archaeal and Bacterial Type Strains, Phase II (KMG-II): from individual species to whole genera.</title>
        <authorList>
            <person name="Goeker M."/>
        </authorList>
    </citation>
    <scope>NUCLEOTIDE SEQUENCE [LARGE SCALE GENOMIC DNA]</scope>
    <source>
        <strain evidence="17 18">DSM 100880</strain>
    </source>
</reference>
<comment type="catalytic activity">
    <reaction evidence="10 15">
        <text>2'-deoxycytidine + H2O + H(+) = 2'-deoxyuridine + NH4(+)</text>
        <dbReference type="Rhea" id="RHEA:13433"/>
        <dbReference type="ChEBI" id="CHEBI:15377"/>
        <dbReference type="ChEBI" id="CHEBI:15378"/>
        <dbReference type="ChEBI" id="CHEBI:15698"/>
        <dbReference type="ChEBI" id="CHEBI:16450"/>
        <dbReference type="ChEBI" id="CHEBI:28938"/>
        <dbReference type="EC" id="3.5.4.5"/>
    </reaction>
</comment>
<dbReference type="Gene3D" id="3.40.140.10">
    <property type="entry name" value="Cytidine Deaminase, domain 2"/>
    <property type="match status" value="1"/>
</dbReference>
<comment type="similarity">
    <text evidence="3 15">Belongs to the cytidine and deoxycytidylate deaminase family.</text>
</comment>
<accession>A0A3E0DYN8</accession>
<feature type="active site" description="Proton donor" evidence="12">
    <location>
        <position position="75"/>
    </location>
</feature>
<evidence type="ECO:0000313" key="18">
    <source>
        <dbReference type="Proteomes" id="UP000257136"/>
    </source>
</evidence>
<evidence type="ECO:0000256" key="12">
    <source>
        <dbReference type="PIRSR" id="PIRSR606262-1"/>
    </source>
</evidence>
<dbReference type="AlphaFoldDB" id="A0A3E0DYN8"/>
<dbReference type="CDD" id="cd01283">
    <property type="entry name" value="cytidine_deaminase"/>
    <property type="match status" value="1"/>
</dbReference>